<dbReference type="PROSITE" id="PS51257">
    <property type="entry name" value="PROKAR_LIPOPROTEIN"/>
    <property type="match status" value="1"/>
</dbReference>
<dbReference type="InterPro" id="IPR046219">
    <property type="entry name" value="DUF6252"/>
</dbReference>
<name>A0ABW5Z985_9FLAO</name>
<comment type="caution">
    <text evidence="1">The sequence shown here is derived from an EMBL/GenBank/DDBJ whole genome shotgun (WGS) entry which is preliminary data.</text>
</comment>
<evidence type="ECO:0000313" key="1">
    <source>
        <dbReference type="EMBL" id="MFD2908881.1"/>
    </source>
</evidence>
<proteinExistence type="predicted"/>
<gene>
    <name evidence="1" type="ORF">ACFSX9_09035</name>
</gene>
<sequence>MKKVFSILAVVMLFTACEQNIQTNTPAFQAKLDGTLWRAKDAKVTIDGAGGMTITAFTSAQTVIMKTRAAAVGTYVLGTTDYASNHASYDIATAALEDFYDTSVVVGPAYKLSALTSGGTGYVESPAGAQTTGGSGSGLRVATEVTSGAVTKITMVSRGLGYKAGDIITIVGGGNNAKFKVVNVQSSNGEVVITDTAGGLYSGTFKFNAVNEEGEVVTFSEGYFFKIPLGL</sequence>
<accession>A0ABW5Z985</accession>
<dbReference type="Proteomes" id="UP001597549">
    <property type="component" value="Unassembled WGS sequence"/>
</dbReference>
<organism evidence="1 2">
    <name type="scientific">Flavobacterium ardleyense</name>
    <dbReference type="NCBI Taxonomy" id="2038737"/>
    <lineage>
        <taxon>Bacteria</taxon>
        <taxon>Pseudomonadati</taxon>
        <taxon>Bacteroidota</taxon>
        <taxon>Flavobacteriia</taxon>
        <taxon>Flavobacteriales</taxon>
        <taxon>Flavobacteriaceae</taxon>
        <taxon>Flavobacterium</taxon>
    </lineage>
</organism>
<reference evidence="2" key="1">
    <citation type="journal article" date="2019" name="Int. J. Syst. Evol. Microbiol.">
        <title>The Global Catalogue of Microorganisms (GCM) 10K type strain sequencing project: providing services to taxonomists for standard genome sequencing and annotation.</title>
        <authorList>
            <consortium name="The Broad Institute Genomics Platform"/>
            <consortium name="The Broad Institute Genome Sequencing Center for Infectious Disease"/>
            <person name="Wu L."/>
            <person name="Ma J."/>
        </authorList>
    </citation>
    <scope>NUCLEOTIDE SEQUENCE [LARGE SCALE GENOMIC DNA]</scope>
    <source>
        <strain evidence="2">KCTC 52644</strain>
    </source>
</reference>
<dbReference type="Pfam" id="PF19765">
    <property type="entry name" value="DUF6252"/>
    <property type="match status" value="2"/>
</dbReference>
<dbReference type="EMBL" id="JBHUOL010000012">
    <property type="protein sequence ID" value="MFD2908881.1"/>
    <property type="molecule type" value="Genomic_DNA"/>
</dbReference>
<evidence type="ECO:0000313" key="2">
    <source>
        <dbReference type="Proteomes" id="UP001597549"/>
    </source>
</evidence>
<protein>
    <submittedName>
        <fullName evidence="1">DUF6252 family protein</fullName>
    </submittedName>
</protein>
<keyword evidence="2" id="KW-1185">Reference proteome</keyword>
<dbReference type="RefSeq" id="WP_379806815.1">
    <property type="nucleotide sequence ID" value="NZ_JBHUOL010000012.1"/>
</dbReference>